<dbReference type="GO" id="GO:0019629">
    <property type="term" value="P:propionate catabolic process, 2-methylcitrate cycle"/>
    <property type="evidence" value="ECO:0007669"/>
    <property type="project" value="UniProtKB-ARBA"/>
</dbReference>
<dbReference type="Gene3D" id="3.30.499.10">
    <property type="entry name" value="Aconitase, domain 3"/>
    <property type="match status" value="2"/>
</dbReference>
<dbReference type="FunFam" id="3.40.1060.10:FF:000002">
    <property type="entry name" value="Aconitate hydratase B"/>
    <property type="match status" value="1"/>
</dbReference>
<dbReference type="GO" id="GO:0003730">
    <property type="term" value="F:mRNA 3'-UTR binding"/>
    <property type="evidence" value="ECO:0007669"/>
    <property type="project" value="UniProtKB-ARBA"/>
</dbReference>
<dbReference type="InterPro" id="IPR015933">
    <property type="entry name" value="Aconitase_B_HEAT-like_dom"/>
</dbReference>
<feature type="binding site" evidence="18">
    <location>
        <position position="498"/>
    </location>
    <ligand>
        <name>substrate</name>
    </ligand>
</feature>
<comment type="catalytic activity">
    <reaction evidence="1 16">
        <text>(2S,3R)-3-hydroxybutane-1,2,3-tricarboxylate = 2-methyl-cis-aconitate + H2O</text>
        <dbReference type="Rhea" id="RHEA:17941"/>
        <dbReference type="ChEBI" id="CHEBI:15377"/>
        <dbReference type="ChEBI" id="CHEBI:57429"/>
        <dbReference type="ChEBI" id="CHEBI:57872"/>
        <dbReference type="EC" id="4.2.1.99"/>
    </reaction>
</comment>
<dbReference type="InterPro" id="IPR036288">
    <property type="entry name" value="Aconitase_B_HEAT-like_dom_sf"/>
</dbReference>
<feature type="binding site" evidence="18">
    <location>
        <begin position="244"/>
        <end position="246"/>
    </location>
    <ligand>
        <name>substrate</name>
    </ligand>
</feature>
<dbReference type="Pfam" id="PF11791">
    <property type="entry name" value="Aconitase_B_N"/>
    <property type="match status" value="1"/>
</dbReference>
<accession>A0A564H7A6</accession>
<proteinExistence type="inferred from homology"/>
<dbReference type="EC" id="4.2.1.99" evidence="6 16"/>
<evidence type="ECO:0000313" key="23">
    <source>
        <dbReference type="Proteomes" id="UP000317374"/>
    </source>
</evidence>
<feature type="binding site" evidence="17">
    <location>
        <position position="769"/>
    </location>
    <ligand>
        <name>[4Fe-4S] cluster</name>
        <dbReference type="ChEBI" id="CHEBI:49883"/>
    </ligand>
</feature>
<dbReference type="NCBIfam" id="NF006690">
    <property type="entry name" value="PRK09238.1"/>
    <property type="match status" value="1"/>
</dbReference>
<keyword evidence="12 17" id="KW-0408">Iron</keyword>
<dbReference type="InterPro" id="IPR050926">
    <property type="entry name" value="Aconitase/IPM_isomerase"/>
</dbReference>
<feature type="binding site" evidence="18">
    <location>
        <begin position="414"/>
        <end position="416"/>
    </location>
    <ligand>
        <name>substrate</name>
    </ligand>
</feature>
<dbReference type="CDD" id="cd01581">
    <property type="entry name" value="AcnB"/>
    <property type="match status" value="1"/>
</dbReference>
<evidence type="ECO:0000256" key="17">
    <source>
        <dbReference type="PIRSR" id="PIRSR036687-1"/>
    </source>
</evidence>
<feature type="domain" description="Aconitase B HEAT-like" evidence="21">
    <location>
        <begin position="4"/>
        <end position="156"/>
    </location>
</feature>
<dbReference type="PANTHER" id="PTHR43160:SF4">
    <property type="entry name" value="ACONITATE HYDRATASE B"/>
    <property type="match status" value="1"/>
</dbReference>
<reference evidence="22 23" key="1">
    <citation type="submission" date="2019-07" db="EMBL/GenBank/DDBJ databases">
        <authorList>
            <person name="Brisse S."/>
            <person name="Rodrigues C."/>
            <person name="Thorpe H."/>
        </authorList>
    </citation>
    <scope>NUCLEOTIDE SEQUENCE [LARGE SCALE GENOMIC DNA]</scope>
    <source>
        <strain evidence="22">SB6422</strain>
    </source>
</reference>
<keyword evidence="10 17" id="KW-0479">Metal-binding</keyword>
<dbReference type="FunFam" id="3.20.19.10:FF:000004">
    <property type="entry name" value="Aconitate hydratase B"/>
    <property type="match status" value="1"/>
</dbReference>
<keyword evidence="8 17" id="KW-0004">4Fe-4S</keyword>
<dbReference type="InterPro" id="IPR036008">
    <property type="entry name" value="Aconitase_4Fe-4S_dom"/>
</dbReference>
<comment type="cofactor">
    <cofactor evidence="17">
        <name>[4Fe-4S] cluster</name>
        <dbReference type="ChEBI" id="CHEBI:49883"/>
    </cofactor>
    <text evidence="17">Binds 1 [4Fe-4S] cluster per subunit.</text>
</comment>
<evidence type="ECO:0000256" key="6">
    <source>
        <dbReference type="ARBA" id="ARBA00013250"/>
    </source>
</evidence>
<organism evidence="22 23">
    <name type="scientific">Klebsiella huaxiensis</name>
    <dbReference type="NCBI Taxonomy" id="2153354"/>
    <lineage>
        <taxon>Bacteria</taxon>
        <taxon>Pseudomonadati</taxon>
        <taxon>Pseudomonadota</taxon>
        <taxon>Gammaproteobacteria</taxon>
        <taxon>Enterobacterales</taxon>
        <taxon>Enterobacteriaceae</taxon>
        <taxon>Klebsiella/Raoultella group</taxon>
        <taxon>Klebsiella</taxon>
    </lineage>
</organism>
<dbReference type="EMBL" id="CABGGW010000002">
    <property type="protein sequence ID" value="VUS28055.1"/>
    <property type="molecule type" value="Genomic_DNA"/>
</dbReference>
<dbReference type="InterPro" id="IPR018136">
    <property type="entry name" value="Aconitase_4Fe-4S_BS"/>
</dbReference>
<feature type="binding site" evidence="18">
    <location>
        <position position="791"/>
    </location>
    <ligand>
        <name>substrate</name>
    </ligand>
</feature>
<dbReference type="GO" id="GO:0047456">
    <property type="term" value="F:2-methylisocitrate dehydratase activity"/>
    <property type="evidence" value="ECO:0007669"/>
    <property type="project" value="UniProtKB-EC"/>
</dbReference>
<dbReference type="Gene3D" id="3.40.1060.10">
    <property type="entry name" value="Aconitase, Domain 2"/>
    <property type="match status" value="1"/>
</dbReference>
<dbReference type="PROSITE" id="PS01244">
    <property type="entry name" value="ACONITASE_2"/>
    <property type="match status" value="1"/>
</dbReference>
<dbReference type="EC" id="4.2.1.3" evidence="5 16"/>
<dbReference type="GO" id="GO:0046872">
    <property type="term" value="F:metal ion binding"/>
    <property type="evidence" value="ECO:0007669"/>
    <property type="project" value="UniProtKB-KW"/>
</dbReference>
<dbReference type="RefSeq" id="WP_142512300.1">
    <property type="nucleotide sequence ID" value="NZ_CABGGW010000002.1"/>
</dbReference>
<dbReference type="PIRSF" id="PIRSF036687">
    <property type="entry name" value="AcnB"/>
    <property type="match status" value="1"/>
</dbReference>
<dbReference type="PROSITE" id="PS00450">
    <property type="entry name" value="ACONITASE_1"/>
    <property type="match status" value="1"/>
</dbReference>
<dbReference type="SUPFAM" id="SSF74778">
    <property type="entry name" value="Aconitase B, N-terminal domain"/>
    <property type="match status" value="1"/>
</dbReference>
<keyword evidence="14 16" id="KW-0456">Lyase</keyword>
<evidence type="ECO:0000259" key="19">
    <source>
        <dbReference type="Pfam" id="PF00330"/>
    </source>
</evidence>
<keyword evidence="11" id="KW-0694">RNA-binding</keyword>
<dbReference type="InterPro" id="IPR015929">
    <property type="entry name" value="Aconitase_B_swivel"/>
</dbReference>
<evidence type="ECO:0000259" key="21">
    <source>
        <dbReference type="Pfam" id="PF11791"/>
    </source>
</evidence>
<evidence type="ECO:0000259" key="20">
    <source>
        <dbReference type="Pfam" id="PF06434"/>
    </source>
</evidence>
<keyword evidence="13 17" id="KW-0411">Iron-sulfur</keyword>
<dbReference type="NCBIfam" id="TIGR00117">
    <property type="entry name" value="acnB"/>
    <property type="match status" value="1"/>
</dbReference>
<dbReference type="InterPro" id="IPR015928">
    <property type="entry name" value="Aconitase/3IPM_dehydase_swvl"/>
</dbReference>
<feature type="domain" description="Aconitase/3-isopropylmalate dehydratase large subunit alpha/beta/alpha" evidence="19">
    <location>
        <begin position="472"/>
        <end position="818"/>
    </location>
</feature>
<dbReference type="FunFam" id="3.30.499.10:FF:000008">
    <property type="entry name" value="Aconitate hydratase B"/>
    <property type="match status" value="1"/>
</dbReference>
<feature type="binding site" evidence="18">
    <location>
        <position position="796"/>
    </location>
    <ligand>
        <name>substrate</name>
    </ligand>
</feature>
<comment type="pathway">
    <text evidence="3">Organic acid metabolism; propanoate degradation.</text>
</comment>
<evidence type="ECO:0000256" key="2">
    <source>
        <dbReference type="ARBA" id="ARBA00004717"/>
    </source>
</evidence>
<comment type="pathway">
    <text evidence="2 16">Carbohydrate metabolism; tricarboxylic acid cycle; isocitrate from oxaloacetate: step 2/2.</text>
</comment>
<evidence type="ECO:0000256" key="12">
    <source>
        <dbReference type="ARBA" id="ARBA00023004"/>
    </source>
</evidence>
<dbReference type="Pfam" id="PF06434">
    <property type="entry name" value="Aconitase_2_N"/>
    <property type="match status" value="1"/>
</dbReference>
<feature type="domain" description="Aconitase B swivel" evidence="20">
    <location>
        <begin position="168"/>
        <end position="382"/>
    </location>
</feature>
<dbReference type="SUPFAM" id="SSF53732">
    <property type="entry name" value="Aconitase iron-sulfur domain"/>
    <property type="match status" value="1"/>
</dbReference>
<evidence type="ECO:0000313" key="22">
    <source>
        <dbReference type="EMBL" id="VUS28055.1"/>
    </source>
</evidence>
<evidence type="ECO:0000256" key="16">
    <source>
        <dbReference type="PIRNR" id="PIRNR036687"/>
    </source>
</evidence>
<name>A0A564H7A6_9ENTR</name>
<evidence type="ECO:0000256" key="13">
    <source>
        <dbReference type="ARBA" id="ARBA00023014"/>
    </source>
</evidence>
<dbReference type="GO" id="GO:0051539">
    <property type="term" value="F:4 iron, 4 sulfur cluster binding"/>
    <property type="evidence" value="ECO:0007669"/>
    <property type="project" value="UniProtKB-KW"/>
</dbReference>
<evidence type="ECO:0000256" key="4">
    <source>
        <dbReference type="ARBA" id="ARBA00007185"/>
    </source>
</evidence>
<evidence type="ECO:0000256" key="8">
    <source>
        <dbReference type="ARBA" id="ARBA00022485"/>
    </source>
</evidence>
<dbReference type="InterPro" id="IPR015931">
    <property type="entry name" value="Acnase/IPM_dHydase_lsu_aba_1/3"/>
</dbReference>
<evidence type="ECO:0000256" key="5">
    <source>
        <dbReference type="ARBA" id="ARBA00012926"/>
    </source>
</evidence>
<dbReference type="AlphaFoldDB" id="A0A564H7A6"/>
<dbReference type="InterPro" id="IPR001030">
    <property type="entry name" value="Acoase/IPM_deHydtase_lsu_aba"/>
</dbReference>
<dbReference type="GO" id="GO:0003994">
    <property type="term" value="F:aconitate hydratase activity"/>
    <property type="evidence" value="ECO:0007669"/>
    <property type="project" value="UniProtKB-EC"/>
</dbReference>
<gene>
    <name evidence="22" type="primary">acnB</name>
    <name evidence="22" type="ORF">SB6422_04004</name>
</gene>
<dbReference type="OrthoDB" id="9758061at2"/>
<evidence type="ECO:0000256" key="3">
    <source>
        <dbReference type="ARBA" id="ARBA00005026"/>
    </source>
</evidence>
<dbReference type="InterPro" id="IPR015932">
    <property type="entry name" value="Aconitase_dom2"/>
</dbReference>
<dbReference type="FunFam" id="1.25.40.310:FF:000001">
    <property type="entry name" value="Aconitate hydratase B"/>
    <property type="match status" value="1"/>
</dbReference>
<evidence type="ECO:0000256" key="15">
    <source>
        <dbReference type="ARBA" id="ARBA00023501"/>
    </source>
</evidence>
<feature type="binding site" evidence="17">
    <location>
        <position position="710"/>
    </location>
    <ligand>
        <name>[4Fe-4S] cluster</name>
        <dbReference type="ChEBI" id="CHEBI:49883"/>
    </ligand>
</feature>
<evidence type="ECO:0000256" key="18">
    <source>
        <dbReference type="PIRSR" id="PIRSR036687-2"/>
    </source>
</evidence>
<dbReference type="Gene3D" id="3.20.19.10">
    <property type="entry name" value="Aconitase, domain 4"/>
    <property type="match status" value="1"/>
</dbReference>
<dbReference type="InterPro" id="IPR004406">
    <property type="entry name" value="Aconitase_B"/>
</dbReference>
<feature type="binding site" evidence="18">
    <location>
        <position position="191"/>
    </location>
    <ligand>
        <name>substrate</name>
    </ligand>
</feature>
<dbReference type="GO" id="GO:0005829">
    <property type="term" value="C:cytosol"/>
    <property type="evidence" value="ECO:0007669"/>
    <property type="project" value="InterPro"/>
</dbReference>
<dbReference type="CDD" id="cd01576">
    <property type="entry name" value="AcnB_Swivel"/>
    <property type="match status" value="1"/>
</dbReference>
<evidence type="ECO:0000256" key="7">
    <source>
        <dbReference type="ARBA" id="ARBA00019379"/>
    </source>
</evidence>
<evidence type="ECO:0000256" key="1">
    <source>
        <dbReference type="ARBA" id="ARBA00000118"/>
    </source>
</evidence>
<keyword evidence="9 16" id="KW-0816">Tricarboxylic acid cycle</keyword>
<sequence>MLKEYREHVAERAAEGIVAKPLDATQMAGLVELLKNPPAGEEEFLLDLLINRVPPGVDEAAYVKAGFLAAIAKGEATSPLVTPEKAIELLGTMQGGYNIHPLIDALDDAKLAPIAAKALSHTLLMFDNFYDVEEKAKAGNEYAQQVMQSWADAEWFLNRPQLAEKITVTVFKVTGETNTDDLSPAPDAWSRPDIPLHALAMLKNAREGIDPDQPGSVGPIKQIEALQQKGFPLAYVGDVVGTGSSRKSATNSVLWFMGDDIPNVPNKRGGGLCLGGKIAPIFFNTMEDAGALPIEVDVNKLNMGDVIDVYPFKGEVRNHETNELLANFELKTDVLVDEVRAGGRIPLIIGRGLTTKAREALGLPHSDVFRQAKDVAESNRGYSLAQKMVGRACGVAGIRPGAYCEPKMTSVGSQDTTGPMTRDELKDLACLGFSSDLVMQSFCHTAAYPKPVDVTTHHTLPDFIMNRGGVSLRPGDGVIHSWLNRMLLPDTVGTGGDSHTRFPIGISFPAGSGLVAFAAATGVMPLDMPESVLVRFKGKMQPGITLRDLVHAIPLYAIRQGLLTVEKKGKKNIFSGRILEIEGLPDLKVEQAFELTDASAERSAAGCTIKLNKEPIVEYLTSNIVLLKWMIAEGYGDRRTLERRVQGMEKWLADPQLLEGDADAEYAAVIDIDLAEIKEPILCAPNDPDDARLLSDVQGEKIDEVFIGSCMTNIGHFRAAGKLLDSHKGQLPTRLWVAPPTRMDAAQLTEEGYYSVFGKSGARIEIPGCSLCMGNQARVADGATVVSTSTRNFPNRLGTGANVFLASAELAAVAALIGKLPTPEEYQTYVAQVDKTAADTYRYLNFDQLGQYTEKADGVIFQTAV</sequence>
<dbReference type="PANTHER" id="PTHR43160">
    <property type="entry name" value="ACONITATE HYDRATASE B"/>
    <property type="match status" value="1"/>
</dbReference>
<feature type="binding site" evidence="17">
    <location>
        <position position="772"/>
    </location>
    <ligand>
        <name>[4Fe-4S] cluster</name>
        <dbReference type="ChEBI" id="CHEBI:49883"/>
    </ligand>
</feature>
<dbReference type="SUPFAM" id="SSF52016">
    <property type="entry name" value="LeuD/IlvD-like"/>
    <property type="match status" value="1"/>
</dbReference>
<comment type="catalytic activity">
    <reaction evidence="15 16">
        <text>citrate = D-threo-isocitrate</text>
        <dbReference type="Rhea" id="RHEA:10336"/>
        <dbReference type="ChEBI" id="CHEBI:15562"/>
        <dbReference type="ChEBI" id="CHEBI:16947"/>
        <dbReference type="EC" id="4.2.1.3"/>
    </reaction>
</comment>
<dbReference type="Pfam" id="PF00330">
    <property type="entry name" value="Aconitase"/>
    <property type="match status" value="1"/>
</dbReference>
<dbReference type="GO" id="GO:0006099">
    <property type="term" value="P:tricarboxylic acid cycle"/>
    <property type="evidence" value="ECO:0007669"/>
    <property type="project" value="UniProtKB-UniPathway"/>
</dbReference>
<dbReference type="Proteomes" id="UP000317374">
    <property type="component" value="Unassembled WGS sequence"/>
</dbReference>
<evidence type="ECO:0000256" key="14">
    <source>
        <dbReference type="ARBA" id="ARBA00023239"/>
    </source>
</evidence>
<evidence type="ECO:0000256" key="11">
    <source>
        <dbReference type="ARBA" id="ARBA00022884"/>
    </source>
</evidence>
<dbReference type="Gene3D" id="1.25.40.310">
    <property type="entry name" value="Aconitate B, HEAT-like domain"/>
    <property type="match status" value="1"/>
</dbReference>
<evidence type="ECO:0000256" key="9">
    <source>
        <dbReference type="ARBA" id="ARBA00022532"/>
    </source>
</evidence>
<comment type="similarity">
    <text evidence="4 16">Belongs to the aconitase/IPM isomerase family.</text>
</comment>
<dbReference type="UniPathway" id="UPA00946"/>
<dbReference type="UniPathway" id="UPA00223">
    <property type="reaction ID" value="UER00718"/>
</dbReference>
<evidence type="ECO:0000256" key="10">
    <source>
        <dbReference type="ARBA" id="ARBA00022723"/>
    </source>
</evidence>
<protein>
    <recommendedName>
        <fullName evidence="7 16">Aconitate hydratase B</fullName>
        <ecNumber evidence="5 16">4.2.1.3</ecNumber>
        <ecNumber evidence="6 16">4.2.1.99</ecNumber>
    </recommendedName>
    <alternativeName>
        <fullName evidence="16">2-methylisocitrate dehydratase</fullName>
    </alternativeName>
</protein>
<dbReference type="FunFam" id="3.30.499.10:FF:000001">
    <property type="entry name" value="Aconitate hydratase B"/>
    <property type="match status" value="1"/>
</dbReference>